<comment type="caution">
    <text evidence="1">The sequence shown here is derived from an EMBL/GenBank/DDBJ whole genome shotgun (WGS) entry which is preliminary data.</text>
</comment>
<proteinExistence type="predicted"/>
<organism evidence="1 2">
    <name type="scientific">Colletotrichum chlorophyti</name>
    <dbReference type="NCBI Taxonomy" id="708187"/>
    <lineage>
        <taxon>Eukaryota</taxon>
        <taxon>Fungi</taxon>
        <taxon>Dikarya</taxon>
        <taxon>Ascomycota</taxon>
        <taxon>Pezizomycotina</taxon>
        <taxon>Sordariomycetes</taxon>
        <taxon>Hypocreomycetidae</taxon>
        <taxon>Glomerellales</taxon>
        <taxon>Glomerellaceae</taxon>
        <taxon>Colletotrichum</taxon>
    </lineage>
</organism>
<evidence type="ECO:0000313" key="1">
    <source>
        <dbReference type="EMBL" id="OLN95738.1"/>
    </source>
</evidence>
<accession>A0A1Q8S2Q1</accession>
<reference evidence="1 2" key="1">
    <citation type="submission" date="2016-11" db="EMBL/GenBank/DDBJ databases">
        <title>Draft Genome Assembly of Colletotrichum chlorophyti a pathogen of herbaceous plants.</title>
        <authorList>
            <person name="Gan P."/>
            <person name="Narusaka M."/>
            <person name="Tsushima A."/>
            <person name="Narusaka Y."/>
            <person name="Takano Y."/>
            <person name="Shirasu K."/>
        </authorList>
    </citation>
    <scope>NUCLEOTIDE SEQUENCE [LARGE SCALE GENOMIC DNA]</scope>
    <source>
        <strain evidence="1 2">NTL11</strain>
    </source>
</reference>
<keyword evidence="2" id="KW-1185">Reference proteome</keyword>
<sequence>LHSRNAVSSFAIRDYVIIPNTSQPQRSILALGTVKWVLVDFKLSNSITIFKAGPIRLLFTYLAILYRASKVYIINYVKERLKLAASIRAILINFIKDDPVA</sequence>
<dbReference type="Proteomes" id="UP000186583">
    <property type="component" value="Unassembled WGS sequence"/>
</dbReference>
<dbReference type="Gene3D" id="3.40.50.720">
    <property type="entry name" value="NAD(P)-binding Rossmann-like Domain"/>
    <property type="match status" value="1"/>
</dbReference>
<dbReference type="AlphaFoldDB" id="A0A1Q8S2Q1"/>
<dbReference type="InterPro" id="IPR036291">
    <property type="entry name" value="NAD(P)-bd_dom_sf"/>
</dbReference>
<gene>
    <name evidence="1" type="ORF">CCHL11_02779</name>
</gene>
<dbReference type="STRING" id="708187.A0A1Q8S2Q1"/>
<dbReference type="OrthoDB" id="256333at2759"/>
<dbReference type="EMBL" id="MPGH01000027">
    <property type="protein sequence ID" value="OLN95738.1"/>
    <property type="molecule type" value="Genomic_DNA"/>
</dbReference>
<dbReference type="SUPFAM" id="SSF51735">
    <property type="entry name" value="NAD(P)-binding Rossmann-fold domains"/>
    <property type="match status" value="1"/>
</dbReference>
<name>A0A1Q8S2Q1_9PEZI</name>
<protein>
    <submittedName>
        <fullName evidence="1">Uncharacterized protein</fullName>
    </submittedName>
</protein>
<feature type="non-terminal residue" evidence="1">
    <location>
        <position position="1"/>
    </location>
</feature>
<evidence type="ECO:0000313" key="2">
    <source>
        <dbReference type="Proteomes" id="UP000186583"/>
    </source>
</evidence>